<keyword evidence="3" id="KW-1185">Reference proteome</keyword>
<dbReference type="Proteomes" id="UP000092154">
    <property type="component" value="Unassembled WGS sequence"/>
</dbReference>
<dbReference type="AlphaFoldDB" id="A0A1B7N1U6"/>
<feature type="domain" description="C2H2-type" evidence="1">
    <location>
        <begin position="86"/>
        <end position="108"/>
    </location>
</feature>
<evidence type="ECO:0000313" key="3">
    <source>
        <dbReference type="Proteomes" id="UP000092154"/>
    </source>
</evidence>
<dbReference type="InParanoid" id="A0A1B7N1U6"/>
<organism evidence="2 3">
    <name type="scientific">Rhizopogon vinicolor AM-OR11-026</name>
    <dbReference type="NCBI Taxonomy" id="1314800"/>
    <lineage>
        <taxon>Eukaryota</taxon>
        <taxon>Fungi</taxon>
        <taxon>Dikarya</taxon>
        <taxon>Basidiomycota</taxon>
        <taxon>Agaricomycotina</taxon>
        <taxon>Agaricomycetes</taxon>
        <taxon>Agaricomycetidae</taxon>
        <taxon>Boletales</taxon>
        <taxon>Suillineae</taxon>
        <taxon>Rhizopogonaceae</taxon>
        <taxon>Rhizopogon</taxon>
    </lineage>
</organism>
<dbReference type="PROSITE" id="PS00028">
    <property type="entry name" value="ZINC_FINGER_C2H2_1"/>
    <property type="match status" value="1"/>
</dbReference>
<evidence type="ECO:0000259" key="1">
    <source>
        <dbReference type="PROSITE" id="PS00028"/>
    </source>
</evidence>
<evidence type="ECO:0000313" key="2">
    <source>
        <dbReference type="EMBL" id="OAX38823.1"/>
    </source>
</evidence>
<gene>
    <name evidence="2" type="ORF">K503DRAFT_132430</name>
</gene>
<reference evidence="2 3" key="1">
    <citation type="submission" date="2016-06" db="EMBL/GenBank/DDBJ databases">
        <title>Comparative genomics of the ectomycorrhizal sister species Rhizopogon vinicolor and Rhizopogon vesiculosus (Basidiomycota: Boletales) reveals a divergence of the mating type B locus.</title>
        <authorList>
            <consortium name="DOE Joint Genome Institute"/>
            <person name="Mujic A.B."/>
            <person name="Kuo A."/>
            <person name="Tritt A."/>
            <person name="Lipzen A."/>
            <person name="Chen C."/>
            <person name="Johnson J."/>
            <person name="Sharma A."/>
            <person name="Barry K."/>
            <person name="Grigoriev I.V."/>
            <person name="Spatafora J.W."/>
        </authorList>
    </citation>
    <scope>NUCLEOTIDE SEQUENCE [LARGE SCALE GENOMIC DNA]</scope>
    <source>
        <strain evidence="2 3">AM-OR11-026</strain>
    </source>
</reference>
<protein>
    <recommendedName>
        <fullName evidence="1">C2H2-type domain-containing protein</fullName>
    </recommendedName>
</protein>
<dbReference type="EMBL" id="KV448275">
    <property type="protein sequence ID" value="OAX38823.1"/>
    <property type="molecule type" value="Genomic_DNA"/>
</dbReference>
<name>A0A1B7N1U6_9AGAM</name>
<accession>A0A1B7N1U6</accession>
<sequence>MWADGNLLIWSCDGNVELSRTWRTHSLSSQYQFLMLVIVDPLQDLVITVFTFLMATFYVLPGQDRHIFTVECRLASSQLPYADSECTSLECKHVFNKPGYYLLHMLEHPAICGDRVVVLYYLNLRLTRKLFIRVIDWRTGHAESYPLRDPVGPKSNFHLVDEQTLVLIGGSKVI</sequence>
<proteinExistence type="predicted"/>
<dbReference type="InterPro" id="IPR013087">
    <property type="entry name" value="Znf_C2H2_type"/>
</dbReference>
<dbReference type="OrthoDB" id="2673085at2759"/>